<evidence type="ECO:0000313" key="3">
    <source>
        <dbReference type="EMBL" id="CAB3371221.1"/>
    </source>
</evidence>
<accession>A0A8S1CLP3</accession>
<proteinExistence type="predicted"/>
<dbReference type="EMBL" id="CADEPI010000059">
    <property type="protein sequence ID" value="CAB3371221.1"/>
    <property type="molecule type" value="Genomic_DNA"/>
</dbReference>
<reference evidence="3 4" key="1">
    <citation type="submission" date="2020-04" db="EMBL/GenBank/DDBJ databases">
        <authorList>
            <person name="Alioto T."/>
            <person name="Alioto T."/>
            <person name="Gomez Garrido J."/>
        </authorList>
    </citation>
    <scope>NUCLEOTIDE SEQUENCE [LARGE SCALE GENOMIC DNA]</scope>
</reference>
<evidence type="ECO:0000313" key="4">
    <source>
        <dbReference type="Proteomes" id="UP000494165"/>
    </source>
</evidence>
<keyword evidence="4" id="KW-1185">Reference proteome</keyword>
<protein>
    <submittedName>
        <fullName evidence="3">Uncharacterized protein</fullName>
    </submittedName>
</protein>
<feature type="signal peptide" evidence="2">
    <location>
        <begin position="1"/>
        <end position="17"/>
    </location>
</feature>
<comment type="caution">
    <text evidence="3">The sequence shown here is derived from an EMBL/GenBank/DDBJ whole genome shotgun (WGS) entry which is preliminary data.</text>
</comment>
<keyword evidence="2" id="KW-0732">Signal</keyword>
<dbReference type="OrthoDB" id="2386367at2759"/>
<evidence type="ECO:0000256" key="1">
    <source>
        <dbReference type="SAM" id="MobiDB-lite"/>
    </source>
</evidence>
<dbReference type="AlphaFoldDB" id="A0A8S1CLP3"/>
<evidence type="ECO:0000256" key="2">
    <source>
        <dbReference type="SAM" id="SignalP"/>
    </source>
</evidence>
<feature type="chain" id="PRO_5035794990" evidence="2">
    <location>
        <begin position="18"/>
        <end position="879"/>
    </location>
</feature>
<sequence length="879" mass="97537">MKSLLLVISVICSISFAKQNSPFEEVHELLNYGELLRVPDKDLIFLFGCSGVDKSTLTKFVIKDETLKVRRKGSKLVFESKRSQNRTQFQDVLPHFYQDKATGNVLVDVPGFTESREPKLDIAGAYFTKSALQQAESLKLIFVENHANLMDGADTAPVLKLLRHAAKQLPRIEVFKNSVGLVVAKVHDQHGDDSEILSSVLNQLLAVKDELDFDLAEQDKYSGEYNETFGMLEVLGSIYANGTAENIALFRNPDQETSPWASEMMSKCQQELRVLFFGSLDFCPTDGVHFPFSILHRSRDYIMQNIIPKNNKLATRFLAKILNEFQVCIESALKINHKINTKASFISKASLNFQELILTGGIFDSLDALLSLKEKMTTVCDAWRNIDLSIMQNLIKSTQLAYDLASADIYNFLDQVEQTVIEKAQIIKGMDDFYTFLQRLTVELKSYEVQILRKSAFLEVSSDNYKDFIFNLSKFKIKVANKDKLISLKPTRQMIQDLNSILNRNLNHTTRRSFNNFGQELIYEGRNLILSEIAPELGKFQKLQNLYLFAQGTIFIDCDLVLVDANVSLAAPTIEVIGGNLTFNMSGRNGKSAPPRLNSSPKDGSPGEDGHNAGHALILALEVKRGAQLTIASKGGNGGDGQDGARGLEGVSSPSPHFSDFYPEFVSGVANWGPIKSHGYSIEHPDKGTLVLVNKQGARPPTNGGHGGAGGKSGKAGHNFILVWKDDHQLRVQVADGLSGRHGKGGKGGEGKSTCAKNVYSGKCKTRECEMLKLAAVFFVEGDIKNECKCMLQKKEFCETEPDAADGFAAYFQSIPSPSTKLVDWQGLEAKLNKSALFRLNTVGSEDEEELKNYVEYARSTMKTAMQIFSGMNFKIFSQ</sequence>
<feature type="region of interest" description="Disordered" evidence="1">
    <location>
        <begin position="587"/>
        <end position="611"/>
    </location>
</feature>
<name>A0A8S1CLP3_9INSE</name>
<dbReference type="Proteomes" id="UP000494165">
    <property type="component" value="Unassembled WGS sequence"/>
</dbReference>
<feature type="compositionally biased region" description="Gly residues" evidence="1">
    <location>
        <begin position="635"/>
        <end position="644"/>
    </location>
</feature>
<feature type="region of interest" description="Disordered" evidence="1">
    <location>
        <begin position="631"/>
        <end position="652"/>
    </location>
</feature>
<organism evidence="3 4">
    <name type="scientific">Cloeon dipterum</name>
    <dbReference type="NCBI Taxonomy" id="197152"/>
    <lineage>
        <taxon>Eukaryota</taxon>
        <taxon>Metazoa</taxon>
        <taxon>Ecdysozoa</taxon>
        <taxon>Arthropoda</taxon>
        <taxon>Hexapoda</taxon>
        <taxon>Insecta</taxon>
        <taxon>Pterygota</taxon>
        <taxon>Palaeoptera</taxon>
        <taxon>Ephemeroptera</taxon>
        <taxon>Pisciforma</taxon>
        <taxon>Baetidae</taxon>
        <taxon>Cloeon</taxon>
    </lineage>
</organism>
<gene>
    <name evidence="3" type="ORF">CLODIP_2_CD02309</name>
</gene>